<evidence type="ECO:0000313" key="1">
    <source>
        <dbReference type="EMBL" id="KAA0039224.1"/>
    </source>
</evidence>
<dbReference type="EMBL" id="SSTD01016718">
    <property type="protein sequence ID" value="TYK00412.1"/>
    <property type="molecule type" value="Genomic_DNA"/>
</dbReference>
<accession>A0A5A7T6W6</accession>
<evidence type="ECO:0000313" key="2">
    <source>
        <dbReference type="EMBL" id="TYK00412.1"/>
    </source>
</evidence>
<evidence type="ECO:0000313" key="3">
    <source>
        <dbReference type="Proteomes" id="UP000321393"/>
    </source>
</evidence>
<protein>
    <submittedName>
        <fullName evidence="1">Uncharacterized protein</fullName>
    </submittedName>
</protein>
<reference evidence="3 4" key="1">
    <citation type="submission" date="2019-08" db="EMBL/GenBank/DDBJ databases">
        <title>Draft genome sequences of two oriental melons (Cucumis melo L. var makuwa).</title>
        <authorList>
            <person name="Kwon S.-Y."/>
        </authorList>
    </citation>
    <scope>NUCLEOTIDE SEQUENCE [LARGE SCALE GENOMIC DNA]</scope>
    <source>
        <strain evidence="4">cv. Chang Bougi</strain>
        <strain evidence="3">cv. SW 3</strain>
        <tissue evidence="1">Leaf</tissue>
    </source>
</reference>
<evidence type="ECO:0000313" key="4">
    <source>
        <dbReference type="Proteomes" id="UP000321947"/>
    </source>
</evidence>
<dbReference type="Proteomes" id="UP000321947">
    <property type="component" value="Unassembled WGS sequence"/>
</dbReference>
<comment type="caution">
    <text evidence="1">The sequence shown here is derived from an EMBL/GenBank/DDBJ whole genome shotgun (WGS) entry which is preliminary data.</text>
</comment>
<dbReference type="Proteomes" id="UP000321393">
    <property type="component" value="Unassembled WGS sequence"/>
</dbReference>
<organism evidence="1 3">
    <name type="scientific">Cucumis melo var. makuwa</name>
    <name type="common">Oriental melon</name>
    <dbReference type="NCBI Taxonomy" id="1194695"/>
    <lineage>
        <taxon>Eukaryota</taxon>
        <taxon>Viridiplantae</taxon>
        <taxon>Streptophyta</taxon>
        <taxon>Embryophyta</taxon>
        <taxon>Tracheophyta</taxon>
        <taxon>Spermatophyta</taxon>
        <taxon>Magnoliopsida</taxon>
        <taxon>eudicotyledons</taxon>
        <taxon>Gunneridae</taxon>
        <taxon>Pentapetalae</taxon>
        <taxon>rosids</taxon>
        <taxon>fabids</taxon>
        <taxon>Cucurbitales</taxon>
        <taxon>Cucurbitaceae</taxon>
        <taxon>Benincaseae</taxon>
        <taxon>Cucumis</taxon>
    </lineage>
</organism>
<sequence>MMKKLAFKDLNCSFIFLVAQPSKLVGNYNIKLSCPLNNLFPFLETSWAISAQQVVTGLLVGAVTNIWHQCATFKLSSNFGINTLWSSPVSVDGDLSITLRSLELLGPLLHNLLRQQRHCHFRLYRY</sequence>
<gene>
    <name evidence="2" type="ORF">E5676_scaffold169G00120</name>
    <name evidence="1" type="ORF">E6C27_scaffold64G00120</name>
</gene>
<dbReference type="EMBL" id="SSTE01018412">
    <property type="protein sequence ID" value="KAA0039224.1"/>
    <property type="molecule type" value="Genomic_DNA"/>
</dbReference>
<name>A0A5A7T6W6_CUCMM</name>
<proteinExistence type="predicted"/>
<dbReference type="AlphaFoldDB" id="A0A5A7T6W6"/>